<keyword evidence="10" id="KW-0407">Ion channel</keyword>
<evidence type="ECO:0000256" key="9">
    <source>
        <dbReference type="ARBA" id="ARBA00023136"/>
    </source>
</evidence>
<evidence type="ECO:0000256" key="4">
    <source>
        <dbReference type="ARBA" id="ARBA00022475"/>
    </source>
</evidence>
<feature type="transmembrane region" description="Helical" evidence="12">
    <location>
        <begin position="328"/>
        <end position="349"/>
    </location>
</feature>
<organism evidence="13 14">
    <name type="scientific">Zophobas morio</name>
    <dbReference type="NCBI Taxonomy" id="2755281"/>
    <lineage>
        <taxon>Eukaryota</taxon>
        <taxon>Metazoa</taxon>
        <taxon>Ecdysozoa</taxon>
        <taxon>Arthropoda</taxon>
        <taxon>Hexapoda</taxon>
        <taxon>Insecta</taxon>
        <taxon>Pterygota</taxon>
        <taxon>Neoptera</taxon>
        <taxon>Endopterygota</taxon>
        <taxon>Coleoptera</taxon>
        <taxon>Polyphaga</taxon>
        <taxon>Cucujiformia</taxon>
        <taxon>Tenebrionidae</taxon>
        <taxon>Zophobas</taxon>
    </lineage>
</organism>
<evidence type="ECO:0000256" key="12">
    <source>
        <dbReference type="SAM" id="Phobius"/>
    </source>
</evidence>
<keyword evidence="7 12" id="KW-1133">Transmembrane helix</keyword>
<dbReference type="GO" id="GO:0005886">
    <property type="term" value="C:plasma membrane"/>
    <property type="evidence" value="ECO:0007669"/>
    <property type="project" value="UniProtKB-SubCell"/>
</dbReference>
<accession>A0AA38IPQ9</accession>
<evidence type="ECO:0000256" key="2">
    <source>
        <dbReference type="ARBA" id="ARBA00006513"/>
    </source>
</evidence>
<dbReference type="GO" id="GO:0015252">
    <property type="term" value="F:proton channel activity"/>
    <property type="evidence" value="ECO:0007669"/>
    <property type="project" value="InterPro"/>
</dbReference>
<evidence type="ECO:0000256" key="1">
    <source>
        <dbReference type="ARBA" id="ARBA00004651"/>
    </source>
</evidence>
<feature type="transmembrane region" description="Helical" evidence="12">
    <location>
        <begin position="601"/>
        <end position="622"/>
    </location>
</feature>
<gene>
    <name evidence="13" type="ORF">Zmor_010750</name>
</gene>
<feature type="compositionally biased region" description="Polar residues" evidence="11">
    <location>
        <begin position="1"/>
        <end position="13"/>
    </location>
</feature>
<feature type="transmembrane region" description="Helical" evidence="12">
    <location>
        <begin position="642"/>
        <end position="664"/>
    </location>
</feature>
<evidence type="ECO:0000313" key="13">
    <source>
        <dbReference type="EMBL" id="KAJ3659041.1"/>
    </source>
</evidence>
<evidence type="ECO:0000256" key="3">
    <source>
        <dbReference type="ARBA" id="ARBA00022448"/>
    </source>
</evidence>
<dbReference type="Pfam" id="PF03189">
    <property type="entry name" value="Otopetrin"/>
    <property type="match status" value="1"/>
</dbReference>
<comment type="similarity">
    <text evidence="2">Belongs to the otopetrin family.</text>
</comment>
<keyword evidence="8" id="KW-0406">Ion transport</keyword>
<keyword evidence="5 12" id="KW-0812">Transmembrane</keyword>
<dbReference type="AlphaFoldDB" id="A0AA38IPQ9"/>
<evidence type="ECO:0000256" key="6">
    <source>
        <dbReference type="ARBA" id="ARBA00022781"/>
    </source>
</evidence>
<evidence type="ECO:0000256" key="5">
    <source>
        <dbReference type="ARBA" id="ARBA00022692"/>
    </source>
</evidence>
<feature type="transmembrane region" description="Helical" evidence="12">
    <location>
        <begin position="214"/>
        <end position="233"/>
    </location>
</feature>
<feature type="region of interest" description="Disordered" evidence="11">
    <location>
        <begin position="1"/>
        <end position="28"/>
    </location>
</feature>
<keyword evidence="14" id="KW-1185">Reference proteome</keyword>
<dbReference type="PANTHER" id="PTHR21522">
    <property type="entry name" value="PROTON CHANNEL OTOP"/>
    <property type="match status" value="1"/>
</dbReference>
<name>A0AA38IPQ9_9CUCU</name>
<feature type="transmembrane region" description="Helical" evidence="12">
    <location>
        <begin position="505"/>
        <end position="528"/>
    </location>
</feature>
<reference evidence="13" key="1">
    <citation type="journal article" date="2023" name="G3 (Bethesda)">
        <title>Whole genome assemblies of Zophobas morio and Tenebrio molitor.</title>
        <authorList>
            <person name="Kaur S."/>
            <person name="Stinson S.A."/>
            <person name="diCenzo G.C."/>
        </authorList>
    </citation>
    <scope>NUCLEOTIDE SEQUENCE</scope>
    <source>
        <strain evidence="13">QUZm001</strain>
    </source>
</reference>
<evidence type="ECO:0000313" key="14">
    <source>
        <dbReference type="Proteomes" id="UP001168821"/>
    </source>
</evidence>
<proteinExistence type="inferred from homology"/>
<keyword evidence="6" id="KW-0375">Hydrogen ion transport</keyword>
<feature type="transmembrane region" description="Helical" evidence="12">
    <location>
        <begin position="570"/>
        <end position="589"/>
    </location>
</feature>
<evidence type="ECO:0008006" key="15">
    <source>
        <dbReference type="Google" id="ProtNLM"/>
    </source>
</evidence>
<keyword evidence="4" id="KW-1003">Cell membrane</keyword>
<evidence type="ECO:0000256" key="8">
    <source>
        <dbReference type="ARBA" id="ARBA00023065"/>
    </source>
</evidence>
<dbReference type="Proteomes" id="UP001168821">
    <property type="component" value="Unassembled WGS sequence"/>
</dbReference>
<feature type="transmembrane region" description="Helical" evidence="12">
    <location>
        <begin position="402"/>
        <end position="424"/>
    </location>
</feature>
<comment type="caution">
    <text evidence="13">The sequence shown here is derived from an EMBL/GenBank/DDBJ whole genome shotgun (WGS) entry which is preliminary data.</text>
</comment>
<feature type="transmembrane region" description="Helical" evidence="12">
    <location>
        <begin position="710"/>
        <end position="727"/>
    </location>
</feature>
<evidence type="ECO:0000256" key="10">
    <source>
        <dbReference type="ARBA" id="ARBA00023303"/>
    </source>
</evidence>
<evidence type="ECO:0000256" key="11">
    <source>
        <dbReference type="SAM" id="MobiDB-lite"/>
    </source>
</evidence>
<keyword evidence="3" id="KW-0813">Transport</keyword>
<protein>
    <recommendedName>
        <fullName evidence="15">Otopetrin-2</fullName>
    </recommendedName>
</protein>
<dbReference type="InterPro" id="IPR004878">
    <property type="entry name" value="Otopetrin"/>
</dbReference>
<sequence>MASSRTTSESQDGSVELRGQRPRGPRQVSCEIPEDVEVQSGRFRVSRLISENLRNGINNQNVPGAGLKRSASSIDVSRPIREHPQLQRTISSVGSLKAELLRNNTGSKNGNMVLKLVLPTNNNNTENGNYLTNTSIDEILGESNTRRRSVGSQQELYSTAGTECYVNQAYTNDLDEYARNYAQSPISYASSSDHAKATSVEDKKKNFRKHLTKILSSMYALFIITLGVIVYISDTFIVNGSLAEAFSLYLVIAALIFILYITVDIKLFVMKRNRYNDLLQKNVSEEIEMKESPTGEFQLNIKLPEAIKLGKQLEHYYCFSKDRHSGNFYLKIGAAGFCVGHLIHSGLLLGYQILFLTSDGEAFYECATLVSLVLDILYPVYSFLLLYFIFKYSNIIINRHVAIVRFALMHCISASLCFWMWTILRETVESLSNHAHEDDNTENSITTLSEISFFTSQPVALPLTSYNKRGASLLKTYLNASFHQFVGECGNDVGMSTIYRNYSPYLYPFSVEYSILVVGVLVVIWGNIGKCKEKEEMSSERQCDSPEGNNDNLESNIVIHADCHSANKGLFSGIVIMVLTIVSVILFLIAVNDDRFEAEAIIINTTTSIIITCLMTITSIFAYRQLTKLDISKEHMSFLDDLLLFICIPAFFLNGIVVIIPAIADGNAGGIVVIVMEIGQVLVQTPLIIDGLRRCSNTKKLRKEKPGRELLTFLIVCNVAMWIMQTFEVKSHSLQDHRQEYYGEELWTIISHLCVPLTMFYRFHSSVCIVDIWKYAYEPSSH</sequence>
<dbReference type="EMBL" id="JALNTZ010000003">
    <property type="protein sequence ID" value="KAJ3659041.1"/>
    <property type="molecule type" value="Genomic_DNA"/>
</dbReference>
<keyword evidence="9 12" id="KW-0472">Membrane</keyword>
<feature type="transmembrane region" description="Helical" evidence="12">
    <location>
        <begin position="245"/>
        <end position="263"/>
    </location>
</feature>
<feature type="transmembrane region" description="Helical" evidence="12">
    <location>
        <begin position="670"/>
        <end position="689"/>
    </location>
</feature>
<feature type="transmembrane region" description="Helical" evidence="12">
    <location>
        <begin position="369"/>
        <end position="390"/>
    </location>
</feature>
<evidence type="ECO:0000256" key="7">
    <source>
        <dbReference type="ARBA" id="ARBA00022989"/>
    </source>
</evidence>
<dbReference type="PANTHER" id="PTHR21522:SF58">
    <property type="entry name" value="AGAP000074-PA"/>
    <property type="match status" value="1"/>
</dbReference>
<comment type="subcellular location">
    <subcellularLocation>
        <location evidence="1">Cell membrane</location>
        <topology evidence="1">Multi-pass membrane protein</topology>
    </subcellularLocation>
</comment>